<dbReference type="Pfam" id="PF05368">
    <property type="entry name" value="NmrA"/>
    <property type="match status" value="1"/>
</dbReference>
<feature type="non-terminal residue" evidence="4">
    <location>
        <position position="1"/>
    </location>
</feature>
<dbReference type="OMA" id="TAPFTEW"/>
<organism evidence="4 5">
    <name type="scientific">Scytalidium lignicola</name>
    <name type="common">Hyphomycete</name>
    <dbReference type="NCBI Taxonomy" id="5539"/>
    <lineage>
        <taxon>Eukaryota</taxon>
        <taxon>Fungi</taxon>
        <taxon>Dikarya</taxon>
        <taxon>Ascomycota</taxon>
        <taxon>Pezizomycotina</taxon>
        <taxon>Leotiomycetes</taxon>
        <taxon>Leotiomycetes incertae sedis</taxon>
        <taxon>Scytalidium</taxon>
    </lineage>
</organism>
<reference evidence="4 5" key="1">
    <citation type="submission" date="2018-05" db="EMBL/GenBank/DDBJ databases">
        <title>Draft genome sequence of Scytalidium lignicola DSM 105466, a ubiquitous saprotrophic fungus.</title>
        <authorList>
            <person name="Buettner E."/>
            <person name="Gebauer A.M."/>
            <person name="Hofrichter M."/>
            <person name="Liers C."/>
            <person name="Kellner H."/>
        </authorList>
    </citation>
    <scope>NUCLEOTIDE SEQUENCE [LARGE SCALE GENOMIC DNA]</scope>
    <source>
        <strain evidence="4 5">DSM 105466</strain>
    </source>
</reference>
<feature type="non-terminal residue" evidence="4">
    <location>
        <position position="317"/>
    </location>
</feature>
<dbReference type="InterPro" id="IPR051609">
    <property type="entry name" value="NmrA/Isoflavone_reductase-like"/>
</dbReference>
<gene>
    <name evidence="4" type="ORF">B7463_g11094</name>
</gene>
<dbReference type="GO" id="GO:0016491">
    <property type="term" value="F:oxidoreductase activity"/>
    <property type="evidence" value="ECO:0007669"/>
    <property type="project" value="UniProtKB-KW"/>
</dbReference>
<name>A0A3E2GW48_SCYLI</name>
<dbReference type="PANTHER" id="PTHR47706">
    <property type="entry name" value="NMRA-LIKE FAMILY PROTEIN"/>
    <property type="match status" value="1"/>
</dbReference>
<dbReference type="SUPFAM" id="SSF51735">
    <property type="entry name" value="NAD(P)-binding Rossmann-fold domains"/>
    <property type="match status" value="1"/>
</dbReference>
<comment type="caution">
    <text evidence="4">The sequence shown here is derived from an EMBL/GenBank/DDBJ whole genome shotgun (WGS) entry which is preliminary data.</text>
</comment>
<evidence type="ECO:0000259" key="3">
    <source>
        <dbReference type="Pfam" id="PF05368"/>
    </source>
</evidence>
<evidence type="ECO:0000256" key="2">
    <source>
        <dbReference type="ARBA" id="ARBA00023002"/>
    </source>
</evidence>
<keyword evidence="1" id="KW-0521">NADP</keyword>
<dbReference type="OrthoDB" id="419598at2759"/>
<dbReference type="Proteomes" id="UP000258309">
    <property type="component" value="Unassembled WGS sequence"/>
</dbReference>
<evidence type="ECO:0000256" key="1">
    <source>
        <dbReference type="ARBA" id="ARBA00022857"/>
    </source>
</evidence>
<evidence type="ECO:0000313" key="4">
    <source>
        <dbReference type="EMBL" id="RFU25232.1"/>
    </source>
</evidence>
<protein>
    <recommendedName>
        <fullName evidence="3">NmrA-like domain-containing protein</fullName>
    </recommendedName>
</protein>
<dbReference type="InterPro" id="IPR008030">
    <property type="entry name" value="NmrA-like"/>
</dbReference>
<proteinExistence type="predicted"/>
<feature type="domain" description="NmrA-like" evidence="3">
    <location>
        <begin position="3"/>
        <end position="247"/>
    </location>
</feature>
<keyword evidence="2" id="KW-0560">Oxidoreductase</keyword>
<sequence length="317" mass="35263">MSSQSVLLIGAGGYLGRVVVKEFLNQKSKFARVAILVDPSKVNKFAEEAKSGMEVVIGSFLEPGSFKGFNTVISMLGNHAMALQPAIIDAAVSAGVTHFYPSEFGADIGQGPYLTNRYFRDKHLTRHHLEKTAEEYKNKGFGYTLIITGGFAEFAAHPAFGIYTDEAKFEFFGSETKREPFTAVVDIAKYTVASVSMLPSPGVALESPCRTFRIPTATYSWKEIIDIISRIQGKEYTRIYRPNSEALELASKYAKEGDVDSELLYSLKAIIGNPNGESISKPWDNDKFPDIVPESLEYLSRSYWEQSSNLRLQEFLQ</sequence>
<dbReference type="AlphaFoldDB" id="A0A3E2GW48"/>
<dbReference type="Gene3D" id="3.90.25.10">
    <property type="entry name" value="UDP-galactose 4-epimerase, domain 1"/>
    <property type="match status" value="1"/>
</dbReference>
<evidence type="ECO:0000313" key="5">
    <source>
        <dbReference type="Proteomes" id="UP000258309"/>
    </source>
</evidence>
<dbReference type="InterPro" id="IPR036291">
    <property type="entry name" value="NAD(P)-bd_dom_sf"/>
</dbReference>
<keyword evidence="5" id="KW-1185">Reference proteome</keyword>
<dbReference type="Gene3D" id="3.40.50.720">
    <property type="entry name" value="NAD(P)-binding Rossmann-like Domain"/>
    <property type="match status" value="1"/>
</dbReference>
<dbReference type="PANTHER" id="PTHR47706:SF11">
    <property type="entry name" value="ISOFLAVONE REDUCTASE FAMILY PROTEIN (AFU_ORTHOLOGUE AFUA_1G12510)"/>
    <property type="match status" value="1"/>
</dbReference>
<dbReference type="STRING" id="5539.A0A3E2GW48"/>
<accession>A0A3E2GW48</accession>
<dbReference type="EMBL" id="NCSJ02000350">
    <property type="protein sequence ID" value="RFU25232.1"/>
    <property type="molecule type" value="Genomic_DNA"/>
</dbReference>